<dbReference type="InterPro" id="IPR005537">
    <property type="entry name" value="RAMP_III_fam"/>
</dbReference>
<dbReference type="OrthoDB" id="42644at2157"/>
<evidence type="ECO:0000256" key="1">
    <source>
        <dbReference type="ARBA" id="ARBA00023118"/>
    </source>
</evidence>
<dbReference type="RefSeq" id="WP_218265832.1">
    <property type="nucleotide sequence ID" value="NZ_CP077717.1"/>
</dbReference>
<evidence type="ECO:0000259" key="2">
    <source>
        <dbReference type="Pfam" id="PF03787"/>
    </source>
</evidence>
<dbReference type="GeneID" id="65563209"/>
<dbReference type="Pfam" id="PF03787">
    <property type="entry name" value="RAMPs"/>
    <property type="match status" value="1"/>
</dbReference>
<dbReference type="GO" id="GO:0051607">
    <property type="term" value="P:defense response to virus"/>
    <property type="evidence" value="ECO:0007669"/>
    <property type="project" value="UniProtKB-KW"/>
</dbReference>
<feature type="domain" description="CRISPR type III-associated protein" evidence="2">
    <location>
        <begin position="30"/>
        <end position="201"/>
    </location>
</feature>
<dbReference type="EMBL" id="CP077717">
    <property type="protein sequence ID" value="QXJ28782.1"/>
    <property type="molecule type" value="Genomic_DNA"/>
</dbReference>
<name>A0A8F5BNZ9_SACSH</name>
<organism evidence="3 4">
    <name type="scientific">Saccharolobus shibatae (strain ATCC 51178 / DSM 5389 / JCM 8931 / NBRC 15437 / B12)</name>
    <name type="common">Sulfolobus shibatae</name>
    <dbReference type="NCBI Taxonomy" id="523848"/>
    <lineage>
        <taxon>Archaea</taxon>
        <taxon>Thermoproteota</taxon>
        <taxon>Thermoprotei</taxon>
        <taxon>Sulfolobales</taxon>
        <taxon>Sulfolobaceae</taxon>
        <taxon>Saccharolobus</taxon>
    </lineage>
</organism>
<evidence type="ECO:0000313" key="4">
    <source>
        <dbReference type="Proteomes" id="UP000694018"/>
    </source>
</evidence>
<proteinExistence type="predicted"/>
<reference evidence="3" key="1">
    <citation type="journal article" date="2021" name="Environ. Microbiol.">
        <title>New insights into the diversity and evolution of the archaeal mobilome from three complete genomes of Saccharolobus shibatae.</title>
        <authorList>
            <person name="Medvedeva S."/>
            <person name="Brandt D."/>
            <person name="Cvirkaite-Krupovic V."/>
            <person name="Liu Y."/>
            <person name="Severinov K."/>
            <person name="Ishino S."/>
            <person name="Ishino Y."/>
            <person name="Prangishvili D."/>
            <person name="Kalinowski J."/>
            <person name="Krupovic M."/>
        </authorList>
    </citation>
    <scope>NUCLEOTIDE SEQUENCE</scope>
    <source>
        <strain evidence="3">B12</strain>
    </source>
</reference>
<evidence type="ECO:0000313" key="3">
    <source>
        <dbReference type="EMBL" id="QXJ28782.1"/>
    </source>
</evidence>
<accession>A0A8F5BNZ9</accession>
<keyword evidence="1" id="KW-0051">Antiviral defense</keyword>
<dbReference type="Proteomes" id="UP000694018">
    <property type="component" value="Chromosome"/>
</dbReference>
<dbReference type="KEGG" id="sshi:J5U23_01651"/>
<dbReference type="AlphaFoldDB" id="A0A8F5BNZ9"/>
<gene>
    <name evidence="3" type="ORF">J5U23_01651</name>
</gene>
<protein>
    <submittedName>
        <fullName evidence="3">DUF324 domain-containing protein</fullName>
    </submittedName>
</protein>
<sequence length="272" mass="30727">MQRSPIRRSDYTPRDKKGLEGVIELQFAVVSDYLHVGSGKYDVEIMKSVSDVRQLVDEYLKGNKIPNVAQYFSRVAFLMVKEKDRVVIPGSTIKGMVRSRLELSVPGSCYIVTGQATSSSATYKRIFNPDPNRGSDKFDVDKFPQVCPVCDLLGNTGLASRVSFSDFVMTSGKVDYFNVMGRDYEVATKGSIFTGRVVYKSLNSVELGMLLYGFGFIRDCSSSKVMLLGRFKFADRKFGRVRFSLKTSPTECNKYISDFVKQFNPRNINEEW</sequence>